<gene>
    <name evidence="5" type="ORF">CFK41_15270</name>
</gene>
<dbReference type="Pfam" id="PF02779">
    <property type="entry name" value="Transket_pyr"/>
    <property type="match status" value="1"/>
</dbReference>
<dbReference type="PANTHER" id="PTHR43257:SF2">
    <property type="entry name" value="PYRUVATE DEHYDROGENASE E1 COMPONENT SUBUNIT BETA"/>
    <property type="match status" value="1"/>
</dbReference>
<evidence type="ECO:0000259" key="4">
    <source>
        <dbReference type="SMART" id="SM00861"/>
    </source>
</evidence>
<evidence type="ECO:0000313" key="5">
    <source>
        <dbReference type="EMBL" id="ATG55986.1"/>
    </source>
</evidence>
<keyword evidence="6" id="KW-1185">Reference proteome</keyword>
<protein>
    <submittedName>
        <fullName evidence="5">Alpha-ketoacid dehydrogenase subunit beta</fullName>
    </submittedName>
</protein>
<dbReference type="RefSeq" id="WP_096800446.1">
    <property type="nucleotide sequence ID" value="NZ_CP023564.1"/>
</dbReference>
<dbReference type="InterPro" id="IPR029061">
    <property type="entry name" value="THDP-binding"/>
</dbReference>
<comment type="cofactor">
    <cofactor evidence="1">
        <name>thiamine diphosphate</name>
        <dbReference type="ChEBI" id="CHEBI:58937"/>
    </cofactor>
</comment>
<name>A0A291H0V7_9MICO</name>
<dbReference type="CDD" id="cd07036">
    <property type="entry name" value="TPP_PYR_E1-PDHc-beta_like"/>
    <property type="match status" value="1"/>
</dbReference>
<dbReference type="Pfam" id="PF02780">
    <property type="entry name" value="Transketolase_C"/>
    <property type="match status" value="1"/>
</dbReference>
<sequence>MTTREMTYSEAIREAMAQAMTADERVFLMGEDVGLYGGAFGVENDLIDRFGPERVRDTTISELGLVGMGVGAAITGMRPIVEIQFSDFTAQAMDQIANQAAKLHFMVGGQANVPLVIRAPGGSGTGAAAQHSQSLEAWFTCIPGLKVVMPSTATDAAELLLAALEDPNPVMVLEHKLLYKQTFEVPETFEVGRLGVGRIEREGTDLTIVATGVEVQRSLEAADRLAEEGISAEVIDPRTLKPLDLPLIVDSVTRTGRALLVQESVRFGGFMGEISASIVESSAFGHLQAPVRRLCGLDVPIPYNPELEKAAVPQVDDIVREAAALVKEW</sequence>
<dbReference type="FunFam" id="3.40.50.920:FF:000001">
    <property type="entry name" value="Pyruvate dehydrogenase E1 beta subunit"/>
    <property type="match status" value="1"/>
</dbReference>
<accession>A0A291H0V7</accession>
<dbReference type="EMBL" id="CP023564">
    <property type="protein sequence ID" value="ATG55986.1"/>
    <property type="molecule type" value="Genomic_DNA"/>
</dbReference>
<dbReference type="KEGG" id="bgg:CFK41_15270"/>
<evidence type="ECO:0000256" key="3">
    <source>
        <dbReference type="ARBA" id="ARBA00023052"/>
    </source>
</evidence>
<evidence type="ECO:0000313" key="6">
    <source>
        <dbReference type="Proteomes" id="UP000217889"/>
    </source>
</evidence>
<evidence type="ECO:0000256" key="1">
    <source>
        <dbReference type="ARBA" id="ARBA00001964"/>
    </source>
</evidence>
<feature type="domain" description="Transketolase-like pyrimidine-binding" evidence="4">
    <location>
        <begin position="6"/>
        <end position="181"/>
    </location>
</feature>
<dbReference type="GO" id="GO:0000287">
    <property type="term" value="F:magnesium ion binding"/>
    <property type="evidence" value="ECO:0007669"/>
    <property type="project" value="UniProtKB-ARBA"/>
</dbReference>
<dbReference type="InterPro" id="IPR033248">
    <property type="entry name" value="Transketolase_C"/>
</dbReference>
<keyword evidence="2" id="KW-0560">Oxidoreductase</keyword>
<dbReference type="NCBIfam" id="NF006667">
    <property type="entry name" value="PRK09212.1"/>
    <property type="match status" value="1"/>
</dbReference>
<dbReference type="GO" id="GO:0016491">
    <property type="term" value="F:oxidoreductase activity"/>
    <property type="evidence" value="ECO:0007669"/>
    <property type="project" value="UniProtKB-KW"/>
</dbReference>
<evidence type="ECO:0000256" key="2">
    <source>
        <dbReference type="ARBA" id="ARBA00023002"/>
    </source>
</evidence>
<dbReference type="Gene3D" id="3.40.50.920">
    <property type="match status" value="1"/>
</dbReference>
<dbReference type="SUPFAM" id="SSF52922">
    <property type="entry name" value="TK C-terminal domain-like"/>
    <property type="match status" value="1"/>
</dbReference>
<reference evidence="5 6" key="1">
    <citation type="journal article" date="2014" name="Int. J. Syst. Evol. Microbiol.">
        <title>Brachybacterium ginsengisoli sp. nov., isolated from soil of a ginseng field.</title>
        <authorList>
            <person name="Hoang V.A."/>
            <person name="Kim Y.J."/>
            <person name="Nguyen N.L."/>
            <person name="Yang D.C."/>
        </authorList>
    </citation>
    <scope>NUCLEOTIDE SEQUENCE [LARGE SCALE GENOMIC DNA]</scope>
    <source>
        <strain evidence="5 6">DCY80</strain>
    </source>
</reference>
<keyword evidence="3" id="KW-0786">Thiamine pyrophosphate</keyword>
<dbReference type="Proteomes" id="UP000217889">
    <property type="component" value="Chromosome"/>
</dbReference>
<dbReference type="InterPro" id="IPR005475">
    <property type="entry name" value="Transketolase-like_Pyr-bd"/>
</dbReference>
<dbReference type="FunFam" id="3.40.50.970:FF:000001">
    <property type="entry name" value="Pyruvate dehydrogenase E1 beta subunit"/>
    <property type="match status" value="1"/>
</dbReference>
<dbReference type="Gene3D" id="3.40.50.970">
    <property type="match status" value="1"/>
</dbReference>
<dbReference type="InterPro" id="IPR009014">
    <property type="entry name" value="Transketo_C/PFOR_II"/>
</dbReference>
<dbReference type="AlphaFoldDB" id="A0A291H0V7"/>
<organism evidence="5 6">
    <name type="scientific">Brachybacterium ginsengisoli</name>
    <dbReference type="NCBI Taxonomy" id="1331682"/>
    <lineage>
        <taxon>Bacteria</taxon>
        <taxon>Bacillati</taxon>
        <taxon>Actinomycetota</taxon>
        <taxon>Actinomycetes</taxon>
        <taxon>Micrococcales</taxon>
        <taxon>Dermabacteraceae</taxon>
        <taxon>Brachybacterium</taxon>
    </lineage>
</organism>
<dbReference type="SUPFAM" id="SSF52518">
    <property type="entry name" value="Thiamin diphosphate-binding fold (THDP-binding)"/>
    <property type="match status" value="1"/>
</dbReference>
<proteinExistence type="predicted"/>
<dbReference type="OrthoDB" id="3457658at2"/>
<dbReference type="PANTHER" id="PTHR43257">
    <property type="entry name" value="PYRUVATE DEHYDROGENASE E1 COMPONENT BETA SUBUNIT"/>
    <property type="match status" value="1"/>
</dbReference>
<dbReference type="SMART" id="SM00861">
    <property type="entry name" value="Transket_pyr"/>
    <property type="match status" value="1"/>
</dbReference>